<comment type="pathway">
    <text evidence="5">Carbohydrate metabolism; tricarboxylic acid cycle; (S)-malate from fumarate: step 1/1.</text>
</comment>
<feature type="domain" description="Fumarase C C-terminal" evidence="7">
    <location>
        <begin position="409"/>
        <end position="461"/>
    </location>
</feature>
<dbReference type="PROSITE" id="PS00163">
    <property type="entry name" value="FUMARATE_LYASES"/>
    <property type="match status" value="1"/>
</dbReference>
<feature type="active site" description="Proton donor/acceptor" evidence="5">
    <location>
        <position position="189"/>
    </location>
</feature>
<feature type="binding site" description="in site B" evidence="5">
    <location>
        <begin position="130"/>
        <end position="133"/>
    </location>
    <ligand>
        <name>substrate</name>
    </ligand>
</feature>
<evidence type="ECO:0000256" key="5">
    <source>
        <dbReference type="HAMAP-Rule" id="MF_00743"/>
    </source>
</evidence>
<organism evidence="8 9">
    <name type="scientific">Halonatronomonas betaini</name>
    <dbReference type="NCBI Taxonomy" id="2778430"/>
    <lineage>
        <taxon>Bacteria</taxon>
        <taxon>Bacillati</taxon>
        <taxon>Bacillota</taxon>
        <taxon>Clostridia</taxon>
        <taxon>Halanaerobiales</taxon>
        <taxon>Halarsenatibacteraceae</taxon>
        <taxon>Halonatronomonas</taxon>
    </lineage>
</organism>
<dbReference type="NCBIfam" id="NF008909">
    <property type="entry name" value="PRK12273.1"/>
    <property type="match status" value="1"/>
</dbReference>
<keyword evidence="9" id="KW-1185">Reference proteome</keyword>
<keyword evidence="4 5" id="KW-0456">Lyase</keyword>
<comment type="miscellaneous">
    <text evidence="5">There are 2 substrate-binding sites: the catalytic A site, and the non-catalytic B site that may play a role in the transfer of substrate or product between the active site and the solvent. Alternatively, the B site may bind allosteric effectors.</text>
</comment>
<accession>A0A931AXG9</accession>
<feature type="active site" evidence="5">
    <location>
        <position position="319"/>
    </location>
</feature>
<dbReference type="EC" id="4.2.1.2" evidence="5"/>
<dbReference type="NCBIfam" id="TIGR00979">
    <property type="entry name" value="fumC_II"/>
    <property type="match status" value="1"/>
</dbReference>
<comment type="catalytic activity">
    <reaction evidence="1">
        <text>L-aspartate = fumarate + NH4(+)</text>
        <dbReference type="Rhea" id="RHEA:16601"/>
        <dbReference type="ChEBI" id="CHEBI:28938"/>
        <dbReference type="ChEBI" id="CHEBI:29806"/>
        <dbReference type="ChEBI" id="CHEBI:29991"/>
        <dbReference type="EC" id="4.3.1.1"/>
    </reaction>
</comment>
<evidence type="ECO:0000256" key="3">
    <source>
        <dbReference type="ARBA" id="ARBA00022605"/>
    </source>
</evidence>
<evidence type="ECO:0000313" key="9">
    <source>
        <dbReference type="Proteomes" id="UP000621436"/>
    </source>
</evidence>
<proteinExistence type="inferred from homology"/>
<evidence type="ECO:0000313" key="8">
    <source>
        <dbReference type="EMBL" id="MBF8437836.1"/>
    </source>
</evidence>
<dbReference type="GO" id="GO:0008797">
    <property type="term" value="F:aspartate ammonia-lyase activity"/>
    <property type="evidence" value="ECO:0007669"/>
    <property type="project" value="UniProtKB-EC"/>
</dbReference>
<dbReference type="PANTHER" id="PTHR11444:SF1">
    <property type="entry name" value="FUMARATE HYDRATASE, MITOCHONDRIAL"/>
    <property type="match status" value="1"/>
</dbReference>
<dbReference type="CDD" id="cd01362">
    <property type="entry name" value="Fumarase_classII"/>
    <property type="match status" value="1"/>
</dbReference>
<dbReference type="InterPro" id="IPR024083">
    <property type="entry name" value="Fumarase/histidase_N"/>
</dbReference>
<dbReference type="InterPro" id="IPR022761">
    <property type="entry name" value="Fumarate_lyase_N"/>
</dbReference>
<dbReference type="PANTHER" id="PTHR11444">
    <property type="entry name" value="ASPARTATEAMMONIA/ARGININOSUCCINATE/ADENYLOSUCCINATE LYASE"/>
    <property type="match status" value="1"/>
</dbReference>
<dbReference type="InterPro" id="IPR018951">
    <property type="entry name" value="Fumarase_C_C"/>
</dbReference>
<dbReference type="FunFam" id="1.20.200.10:FF:000001">
    <property type="entry name" value="Fumarate hydratase, mitochondrial"/>
    <property type="match status" value="1"/>
</dbReference>
<dbReference type="GO" id="GO:0006108">
    <property type="term" value="P:malate metabolic process"/>
    <property type="evidence" value="ECO:0007669"/>
    <property type="project" value="TreeGrafter"/>
</dbReference>
<feature type="binding site" evidence="5">
    <location>
        <begin position="140"/>
        <end position="142"/>
    </location>
    <ligand>
        <name>substrate</name>
    </ligand>
</feature>
<evidence type="ECO:0000256" key="2">
    <source>
        <dbReference type="ARBA" id="ARBA00009084"/>
    </source>
</evidence>
<feature type="binding site" evidence="5">
    <location>
        <position position="320"/>
    </location>
    <ligand>
        <name>substrate</name>
    </ligand>
</feature>
<evidence type="ECO:0000259" key="7">
    <source>
        <dbReference type="Pfam" id="PF10415"/>
    </source>
</evidence>
<keyword evidence="5" id="KW-0963">Cytoplasm</keyword>
<evidence type="ECO:0000256" key="1">
    <source>
        <dbReference type="ARBA" id="ARBA00001494"/>
    </source>
</evidence>
<dbReference type="FunFam" id="1.10.275.10:FF:000001">
    <property type="entry name" value="Fumarate hydratase, mitochondrial"/>
    <property type="match status" value="1"/>
</dbReference>
<protein>
    <recommendedName>
        <fullName evidence="5">Fumarate hydratase class II</fullName>
        <shortName evidence="5">Fumarase C</shortName>
        <ecNumber evidence="5">4.2.1.2</ecNumber>
    </recommendedName>
    <alternativeName>
        <fullName evidence="5">Aerobic fumarase</fullName>
    </alternativeName>
    <alternativeName>
        <fullName evidence="5">Iron-independent fumarase</fullName>
    </alternativeName>
</protein>
<dbReference type="Gene3D" id="1.10.40.30">
    <property type="entry name" value="Fumarase/aspartase (C-terminal domain)"/>
    <property type="match status" value="1"/>
</dbReference>
<evidence type="ECO:0000259" key="6">
    <source>
        <dbReference type="Pfam" id="PF00206"/>
    </source>
</evidence>
<comment type="function">
    <text evidence="5">Involved in the TCA cycle. Catalyzes the stereospecific interconversion of fumarate to L-malate.</text>
</comment>
<dbReference type="InterPro" id="IPR008948">
    <property type="entry name" value="L-Aspartase-like"/>
</dbReference>
<dbReference type="RefSeq" id="WP_270454865.1">
    <property type="nucleotide sequence ID" value="NZ_JADPIE010000007.1"/>
</dbReference>
<feature type="site" description="Important for catalytic activity" evidence="5">
    <location>
        <position position="332"/>
    </location>
</feature>
<name>A0A931AXG9_9FIRM</name>
<dbReference type="AlphaFoldDB" id="A0A931AXG9"/>
<dbReference type="HAMAP" id="MF_00743">
    <property type="entry name" value="FumaraseC"/>
    <property type="match status" value="1"/>
</dbReference>
<feature type="binding site" evidence="5">
    <location>
        <begin position="325"/>
        <end position="327"/>
    </location>
    <ligand>
        <name>substrate</name>
    </ligand>
</feature>
<comment type="subunit">
    <text evidence="5">Homotetramer.</text>
</comment>
<dbReference type="GO" id="GO:0005737">
    <property type="term" value="C:cytoplasm"/>
    <property type="evidence" value="ECO:0007669"/>
    <property type="project" value="UniProtKB-SubCell"/>
</dbReference>
<dbReference type="GO" id="GO:0006099">
    <property type="term" value="P:tricarboxylic acid cycle"/>
    <property type="evidence" value="ECO:0007669"/>
    <property type="project" value="UniProtKB-UniRule"/>
</dbReference>
<gene>
    <name evidence="5 8" type="primary">fumC</name>
    <name evidence="8" type="ORF">I0Q91_12130</name>
</gene>
<dbReference type="InterPro" id="IPR000362">
    <property type="entry name" value="Fumarate_lyase_fam"/>
</dbReference>
<dbReference type="Gene3D" id="1.10.275.10">
    <property type="entry name" value="Fumarase/aspartase (N-terminal domain)"/>
    <property type="match status" value="1"/>
</dbReference>
<reference evidence="8" key="1">
    <citation type="submission" date="2020-11" db="EMBL/GenBank/DDBJ databases">
        <title>Halonatronomonas betainensis gen. nov., sp. nov. a novel haloalkaliphilic representative of the family Halanaerobiacae capable of betaine degradation.</title>
        <authorList>
            <person name="Boltyanskaya Y."/>
            <person name="Kevbrin V."/>
            <person name="Detkova E."/>
            <person name="Grouzdev D.S."/>
            <person name="Koziaeva V."/>
            <person name="Zhilina T."/>
        </authorList>
    </citation>
    <scope>NUCLEOTIDE SEQUENCE</scope>
    <source>
        <strain evidence="8">Z-7014</strain>
    </source>
</reference>
<dbReference type="Pfam" id="PF10415">
    <property type="entry name" value="FumaraseC_C"/>
    <property type="match status" value="1"/>
</dbReference>
<sequence>MDSEFRLEQDSLGEVKVPKKVYYGAQTERSRNNFPIGKEKIPEEVIKAYGMVKLAAARANHQLGKLSEEKLELIERVTEEIITGRLDDHFPLVVWQTGSGTQTNMNVNEVISNRASEIAGNEQGSHDPLHPNDDVNMSQSSNDTFPTAMSVAATLAIGKKLKPALENFHETLEEKSEEFSDQIKTGRTHLMDATPVSLGQEFSGYASQVQHGLGHLEDSLAHLKELAIGGTAVGTGLNTPEGFDNEVVSNLNQLTGFNFKAAPNKFEAIAAHDSIVNCSGALKTIATSLIKIANDIRWLASGPRCGLAEIEIPANEPGSSIMPGKINPTQAEALLQVSYQVVGNDTVINLAGSSGNFELNVAKPVMIYNLLQSINLLADAVKSFEKRCLKGVKPLSKNLSKYLNRSLMLVTALTPLIGYEKAAEIANKAHRESKTLKEVAVGDGYLTEEEFEKNVDPGSMI</sequence>
<evidence type="ECO:0000256" key="4">
    <source>
        <dbReference type="ARBA" id="ARBA00023239"/>
    </source>
</evidence>
<dbReference type="Proteomes" id="UP000621436">
    <property type="component" value="Unassembled WGS sequence"/>
</dbReference>
<feature type="binding site" evidence="5">
    <location>
        <begin position="99"/>
        <end position="101"/>
    </location>
    <ligand>
        <name>substrate</name>
    </ligand>
</feature>
<comment type="caution">
    <text evidence="8">The sequence shown here is derived from an EMBL/GenBank/DDBJ whole genome shotgun (WGS) entry which is preliminary data.</text>
</comment>
<dbReference type="GO" id="GO:0006106">
    <property type="term" value="P:fumarate metabolic process"/>
    <property type="evidence" value="ECO:0007669"/>
    <property type="project" value="InterPro"/>
</dbReference>
<dbReference type="FunFam" id="1.10.40.30:FF:000002">
    <property type="entry name" value="Fumarate hydratase class II"/>
    <property type="match status" value="1"/>
</dbReference>
<dbReference type="EMBL" id="JADPIE010000007">
    <property type="protein sequence ID" value="MBF8437836.1"/>
    <property type="molecule type" value="Genomic_DNA"/>
</dbReference>
<dbReference type="InterPro" id="IPR020557">
    <property type="entry name" value="Fumarate_lyase_CS"/>
</dbReference>
<comment type="similarity">
    <text evidence="2 5">Belongs to the class-II fumarase/aspartase family. Fumarase subfamily.</text>
</comment>
<keyword evidence="3" id="KW-0028">Amino-acid biosynthesis</keyword>
<dbReference type="GO" id="GO:0008652">
    <property type="term" value="P:amino acid biosynthetic process"/>
    <property type="evidence" value="ECO:0007669"/>
    <property type="project" value="UniProtKB-KW"/>
</dbReference>
<dbReference type="PRINTS" id="PR00145">
    <property type="entry name" value="ARGSUCLYASE"/>
</dbReference>
<dbReference type="SUPFAM" id="SSF48557">
    <property type="entry name" value="L-aspartase-like"/>
    <property type="match status" value="1"/>
</dbReference>
<dbReference type="GO" id="GO:0004333">
    <property type="term" value="F:fumarate hydratase activity"/>
    <property type="evidence" value="ECO:0007669"/>
    <property type="project" value="UniProtKB-UniRule"/>
</dbReference>
<comment type="catalytic activity">
    <reaction evidence="5">
        <text>(S)-malate = fumarate + H2O</text>
        <dbReference type="Rhea" id="RHEA:12460"/>
        <dbReference type="ChEBI" id="CHEBI:15377"/>
        <dbReference type="ChEBI" id="CHEBI:15589"/>
        <dbReference type="ChEBI" id="CHEBI:29806"/>
        <dbReference type="EC" id="4.2.1.2"/>
    </reaction>
</comment>
<dbReference type="PRINTS" id="PR00149">
    <property type="entry name" value="FUMRATELYASE"/>
</dbReference>
<keyword evidence="5" id="KW-0816">Tricarboxylic acid cycle</keyword>
<dbReference type="InterPro" id="IPR005677">
    <property type="entry name" value="Fum_hydII"/>
</dbReference>
<dbReference type="Pfam" id="PF00206">
    <property type="entry name" value="Lyase_1"/>
    <property type="match status" value="1"/>
</dbReference>
<dbReference type="Gene3D" id="1.20.200.10">
    <property type="entry name" value="Fumarase/aspartase (Central domain)"/>
    <property type="match status" value="1"/>
</dbReference>
<feature type="binding site" evidence="5">
    <location>
        <position position="188"/>
    </location>
    <ligand>
        <name>substrate</name>
    </ligand>
</feature>
<comment type="subcellular location">
    <subcellularLocation>
        <location evidence="5">Cytoplasm</location>
    </subcellularLocation>
</comment>
<feature type="domain" description="Fumarate lyase N-terminal" evidence="6">
    <location>
        <begin position="13"/>
        <end position="343"/>
    </location>
</feature>